<evidence type="ECO:0000313" key="3">
    <source>
        <dbReference type="EMBL" id="RKO86229.1"/>
    </source>
</evidence>
<organism evidence="3 4">
    <name type="scientific">Blyttiomyces helicus</name>
    <dbReference type="NCBI Taxonomy" id="388810"/>
    <lineage>
        <taxon>Eukaryota</taxon>
        <taxon>Fungi</taxon>
        <taxon>Fungi incertae sedis</taxon>
        <taxon>Chytridiomycota</taxon>
        <taxon>Chytridiomycota incertae sedis</taxon>
        <taxon>Chytridiomycetes</taxon>
        <taxon>Chytridiomycetes incertae sedis</taxon>
        <taxon>Blyttiomyces</taxon>
    </lineage>
</organism>
<feature type="transmembrane region" description="Helical" evidence="2">
    <location>
        <begin position="194"/>
        <end position="219"/>
    </location>
</feature>
<feature type="compositionally biased region" description="Basic and acidic residues" evidence="1">
    <location>
        <begin position="436"/>
        <end position="450"/>
    </location>
</feature>
<keyword evidence="2" id="KW-1133">Transmembrane helix</keyword>
<keyword evidence="2" id="KW-0472">Membrane</keyword>
<gene>
    <name evidence="3" type="ORF">BDK51DRAFT_51770</name>
</gene>
<sequence>LRSVSPTIDWNHRPVLDAASPPAASPPSESPAPNSTIDWNHRPVLNVTSPPSEPPSPPSTIDWDHRPILSPPPVPSESPAISTTVDWKLRPVLSPPQAPSPSETPSPSFTFDWNHRPVLPAPAAFPSPTATVETTDWNHPVLPAPGATDTNPPADDAPGPDWNRRPILPSVAAAAGAAVAATSTAQAADVRRTLLIAVPAGVGGLVLISVLIACVVVCVRRRRARHRRGEAHRVLEARRAQNKEMGGATAVLAAKRSDATVVHFDGVPEAAEEVVVGEEDEDIGAASRSASLLRPLRGRGADPTAGASAEAPGGVPFDRLEALMASNAFRVSLRAPVVRREGPEPALLQSTAAAQSPAAAERHLPPPSAPATVSIVEVSQPNEHVRRVSSHIVQRALRDLRDDDVEIPTSRRSSVYGCVMPREPSASDSSMFSPDSARRSLTRERLRTTETWRSSSDL</sequence>
<name>A0A4P9W202_9FUNG</name>
<feature type="compositionally biased region" description="Low complexity" evidence="1">
    <location>
        <begin position="424"/>
        <end position="435"/>
    </location>
</feature>
<feature type="region of interest" description="Disordered" evidence="1">
    <location>
        <begin position="418"/>
        <end position="458"/>
    </location>
</feature>
<dbReference type="AlphaFoldDB" id="A0A4P9W202"/>
<protein>
    <submittedName>
        <fullName evidence="3">Uncharacterized protein</fullName>
    </submittedName>
</protein>
<proteinExistence type="predicted"/>
<feature type="compositionally biased region" description="Low complexity" evidence="1">
    <location>
        <begin position="348"/>
        <end position="359"/>
    </location>
</feature>
<dbReference type="EMBL" id="KZ998374">
    <property type="protein sequence ID" value="RKO86229.1"/>
    <property type="molecule type" value="Genomic_DNA"/>
</dbReference>
<dbReference type="Proteomes" id="UP000269721">
    <property type="component" value="Unassembled WGS sequence"/>
</dbReference>
<evidence type="ECO:0000256" key="2">
    <source>
        <dbReference type="SAM" id="Phobius"/>
    </source>
</evidence>
<feature type="region of interest" description="Disordered" evidence="1">
    <location>
        <begin position="1"/>
        <end position="113"/>
    </location>
</feature>
<feature type="compositionally biased region" description="Pro residues" evidence="1">
    <location>
        <begin position="93"/>
        <end position="104"/>
    </location>
</feature>
<feature type="region of interest" description="Disordered" evidence="1">
    <location>
        <begin position="348"/>
        <end position="370"/>
    </location>
</feature>
<evidence type="ECO:0000313" key="4">
    <source>
        <dbReference type="Proteomes" id="UP000269721"/>
    </source>
</evidence>
<keyword evidence="4" id="KW-1185">Reference proteome</keyword>
<feature type="region of interest" description="Disordered" evidence="1">
    <location>
        <begin position="129"/>
        <end position="162"/>
    </location>
</feature>
<feature type="non-terminal residue" evidence="3">
    <location>
        <position position="1"/>
    </location>
</feature>
<evidence type="ECO:0000256" key="1">
    <source>
        <dbReference type="SAM" id="MobiDB-lite"/>
    </source>
</evidence>
<keyword evidence="2" id="KW-0812">Transmembrane</keyword>
<reference evidence="4" key="1">
    <citation type="journal article" date="2018" name="Nat. Microbiol.">
        <title>Leveraging single-cell genomics to expand the fungal tree of life.</title>
        <authorList>
            <person name="Ahrendt S.R."/>
            <person name="Quandt C.A."/>
            <person name="Ciobanu D."/>
            <person name="Clum A."/>
            <person name="Salamov A."/>
            <person name="Andreopoulos B."/>
            <person name="Cheng J.F."/>
            <person name="Woyke T."/>
            <person name="Pelin A."/>
            <person name="Henrissat B."/>
            <person name="Reynolds N.K."/>
            <person name="Benny G.L."/>
            <person name="Smith M.E."/>
            <person name="James T.Y."/>
            <person name="Grigoriev I.V."/>
        </authorList>
    </citation>
    <scope>NUCLEOTIDE SEQUENCE [LARGE SCALE GENOMIC DNA]</scope>
</reference>
<accession>A0A4P9W202</accession>